<evidence type="ECO:0000313" key="2">
    <source>
        <dbReference type="Proteomes" id="UP001339962"/>
    </source>
</evidence>
<gene>
    <name evidence="1" type="ORF">P9850_07455</name>
</gene>
<protein>
    <submittedName>
        <fullName evidence="1">Uncharacterized protein</fullName>
    </submittedName>
</protein>
<organism evidence="1 2">
    <name type="scientific">Anoxybacteroides rupiense</name>
    <dbReference type="NCBI Taxonomy" id="311460"/>
    <lineage>
        <taxon>Bacteria</taxon>
        <taxon>Bacillati</taxon>
        <taxon>Bacillota</taxon>
        <taxon>Bacilli</taxon>
        <taxon>Bacillales</taxon>
        <taxon>Anoxybacillaceae</taxon>
        <taxon>Anoxybacteroides</taxon>
    </lineage>
</organism>
<dbReference type="RefSeq" id="WP_159720366.1">
    <property type="nucleotide sequence ID" value="NZ_JARTLI010000009.1"/>
</dbReference>
<reference evidence="1 2" key="1">
    <citation type="submission" date="2023-03" db="EMBL/GenBank/DDBJ databases">
        <title>Bacillus Genome Sequencing.</title>
        <authorList>
            <person name="Dunlap C."/>
        </authorList>
    </citation>
    <scope>NUCLEOTIDE SEQUENCE [LARGE SCALE GENOMIC DNA]</scope>
    <source>
        <strain evidence="1 2">NRS-38</strain>
    </source>
</reference>
<dbReference type="Proteomes" id="UP001339962">
    <property type="component" value="Unassembled WGS sequence"/>
</dbReference>
<proteinExistence type="predicted"/>
<dbReference type="AlphaFoldDB" id="A0ABD5ITP9"/>
<sequence>MNLKELFIKDEKEYLEIKEILSTTFQLQRELPDQVFQRGYGSFLFGEYNHLFKEEFWNSIQELSKVSGDSYVLLAELENYYNEKMGWYECVKIPIELTYEHYLDIFNMEESDNGKFGLVHYGFYFVFTSPSLQWGIWAERDIETYVFSCKENFKSKLAEIRLPGAFQLKEVTNHINSVYYDEEEAKKFCEKLLRNYKN</sequence>
<dbReference type="EMBL" id="JARTLI010000009">
    <property type="protein sequence ID" value="MED5051697.1"/>
    <property type="molecule type" value="Genomic_DNA"/>
</dbReference>
<evidence type="ECO:0000313" key="1">
    <source>
        <dbReference type="EMBL" id="MED5051697.1"/>
    </source>
</evidence>
<comment type="caution">
    <text evidence="1">The sequence shown here is derived from an EMBL/GenBank/DDBJ whole genome shotgun (WGS) entry which is preliminary data.</text>
</comment>
<name>A0ABD5ITP9_9BACL</name>
<accession>A0ABD5ITP9</accession>